<feature type="compositionally biased region" description="Polar residues" evidence="1">
    <location>
        <begin position="92"/>
        <end position="117"/>
    </location>
</feature>
<organism evidence="2 3">
    <name type="scientific">Botrytis porri</name>
    <dbReference type="NCBI Taxonomy" id="87229"/>
    <lineage>
        <taxon>Eukaryota</taxon>
        <taxon>Fungi</taxon>
        <taxon>Dikarya</taxon>
        <taxon>Ascomycota</taxon>
        <taxon>Pezizomycotina</taxon>
        <taxon>Leotiomycetes</taxon>
        <taxon>Helotiales</taxon>
        <taxon>Sclerotiniaceae</taxon>
        <taxon>Botrytis</taxon>
    </lineage>
</organism>
<dbReference type="EMBL" id="PQXO01001041">
    <property type="protein sequence ID" value="TGO81700.1"/>
    <property type="molecule type" value="Genomic_DNA"/>
</dbReference>
<name>A0A4Z1KBZ0_9HELO</name>
<gene>
    <name evidence="2" type="ORF">BPOR_1047g00010</name>
</gene>
<feature type="region of interest" description="Disordered" evidence="1">
    <location>
        <begin position="74"/>
        <end position="236"/>
    </location>
</feature>
<dbReference type="AlphaFoldDB" id="A0A4Z1KBZ0"/>
<feature type="compositionally biased region" description="Polar residues" evidence="1">
    <location>
        <begin position="194"/>
        <end position="212"/>
    </location>
</feature>
<protein>
    <submittedName>
        <fullName evidence="2">Uncharacterized protein</fullName>
    </submittedName>
</protein>
<keyword evidence="3" id="KW-1185">Reference proteome</keyword>
<reference evidence="2 3" key="1">
    <citation type="submission" date="2017-12" db="EMBL/GenBank/DDBJ databases">
        <title>Comparative genomics of Botrytis spp.</title>
        <authorList>
            <person name="Valero-Jimenez C.A."/>
            <person name="Tapia P."/>
            <person name="Veloso J."/>
            <person name="Silva-Moreno E."/>
            <person name="Staats M."/>
            <person name="Valdes J.H."/>
            <person name="Van Kan J.A.L."/>
        </authorList>
    </citation>
    <scope>NUCLEOTIDE SEQUENCE [LARGE SCALE GENOMIC DNA]</scope>
    <source>
        <strain evidence="2 3">MUCL3349</strain>
    </source>
</reference>
<evidence type="ECO:0000313" key="2">
    <source>
        <dbReference type="EMBL" id="TGO81700.1"/>
    </source>
</evidence>
<proteinExistence type="predicted"/>
<feature type="compositionally biased region" description="Polar residues" evidence="1">
    <location>
        <begin position="124"/>
        <end position="136"/>
    </location>
</feature>
<dbReference type="Proteomes" id="UP000297280">
    <property type="component" value="Unassembled WGS sequence"/>
</dbReference>
<comment type="caution">
    <text evidence="2">The sequence shown here is derived from an EMBL/GenBank/DDBJ whole genome shotgun (WGS) entry which is preliminary data.</text>
</comment>
<evidence type="ECO:0000313" key="3">
    <source>
        <dbReference type="Proteomes" id="UP000297280"/>
    </source>
</evidence>
<evidence type="ECO:0000256" key="1">
    <source>
        <dbReference type="SAM" id="MobiDB-lite"/>
    </source>
</evidence>
<feature type="compositionally biased region" description="Polar residues" evidence="1">
    <location>
        <begin position="145"/>
        <end position="155"/>
    </location>
</feature>
<feature type="compositionally biased region" description="Basic residues" evidence="1">
    <location>
        <begin position="226"/>
        <end position="236"/>
    </location>
</feature>
<accession>A0A4Z1KBZ0</accession>
<sequence>MIFTRLGKFISVKLSLEGPYQRRHKFSYVKKTTGLKGLTSTTVTTSSFTCTTSIRVVADTRKKAIASGSGTHYYAQNQRPVHDTGHADSGYYQPTTQASGSRYPDNPTSYDQGSTSGYGADYCGQSNYQPSGSGNNPYKRDQPSVYDTSGTSGYQASGYDQYPSQSGRSVDPGYAAGGQQYDHENERTDESYGGVNTSEQNIITAEPQNQERTPAPRDSTASGSRPSRKGKERSRR</sequence>
<feature type="compositionally biased region" description="Basic and acidic residues" evidence="1">
    <location>
        <begin position="181"/>
        <end position="190"/>
    </location>
</feature>